<name>A0ABS8EZQ1_9FIRM</name>
<dbReference type="InterPro" id="IPR053842">
    <property type="entry name" value="NikA-like"/>
</dbReference>
<dbReference type="EMBL" id="JAJEQE010000045">
    <property type="protein sequence ID" value="MCC2149877.1"/>
    <property type="molecule type" value="Genomic_DNA"/>
</dbReference>
<organism evidence="1 2">
    <name type="scientific">Hominisplanchenecus faecis</name>
    <dbReference type="NCBI Taxonomy" id="2885351"/>
    <lineage>
        <taxon>Bacteria</taxon>
        <taxon>Bacillati</taxon>
        <taxon>Bacillota</taxon>
        <taxon>Clostridia</taxon>
        <taxon>Lachnospirales</taxon>
        <taxon>Lachnospiraceae</taxon>
        <taxon>Hominisplanchenecus</taxon>
    </lineage>
</organism>
<comment type="caution">
    <text evidence="1">The sequence shown here is derived from an EMBL/GenBank/DDBJ whole genome shotgun (WGS) entry which is preliminary data.</text>
</comment>
<evidence type="ECO:0008006" key="3">
    <source>
        <dbReference type="Google" id="ProtNLM"/>
    </source>
</evidence>
<reference evidence="1 2" key="1">
    <citation type="submission" date="2021-10" db="EMBL/GenBank/DDBJ databases">
        <title>Anaerobic single-cell dispensing facilitates the cultivation of human gut bacteria.</title>
        <authorList>
            <person name="Afrizal A."/>
        </authorList>
    </citation>
    <scope>NUCLEOTIDE SEQUENCE [LARGE SCALE GENOMIC DNA]</scope>
    <source>
        <strain evidence="1 2">CLA-AA-H246</strain>
    </source>
</reference>
<sequence>MNKTERINIRVTTRDKKSLESHALKNNMKLSEYILDCCKKKKTVPINPSDNIRKAVELQEALNYIKEKYGDDDYLRKVVDRLWKL</sequence>
<dbReference type="Pfam" id="PF21983">
    <property type="entry name" value="NikA-like"/>
    <property type="match status" value="1"/>
</dbReference>
<proteinExistence type="predicted"/>
<gene>
    <name evidence="1" type="ORF">LKD42_11540</name>
</gene>
<evidence type="ECO:0000313" key="1">
    <source>
        <dbReference type="EMBL" id="MCC2149877.1"/>
    </source>
</evidence>
<dbReference type="Proteomes" id="UP001299235">
    <property type="component" value="Unassembled WGS sequence"/>
</dbReference>
<accession>A0ABS8EZQ1</accession>
<evidence type="ECO:0000313" key="2">
    <source>
        <dbReference type="Proteomes" id="UP001299235"/>
    </source>
</evidence>
<keyword evidence="2" id="KW-1185">Reference proteome</keyword>
<protein>
    <recommendedName>
        <fullName evidence="3">Toxin-antitoxin system, antitoxin component, ribbon-helix-helix domain protein</fullName>
    </recommendedName>
</protein>
<dbReference type="RefSeq" id="WP_173898286.1">
    <property type="nucleotide sequence ID" value="NZ_JAJEQE010000045.1"/>
</dbReference>